<keyword evidence="4 6" id="KW-0964">Secreted</keyword>
<sequence length="149" mass="17621">MKILCFLFFCLVFTTKASPVAYPLANTTNKVCGWSYWTVYIYNQINNPITVHVESGDDDLGNHTLALNDNQNWSFCQAITVKTLFYAHFYWDSKTAFFDVFDYETSKRYCTKWGFQKPRKCVWLVREDGFYLGEELTPFPEGWTKLHDW</sequence>
<comment type="subcellular location">
    <subcellularLocation>
        <location evidence="1 6">Secreted</location>
    </subcellularLocation>
</comment>
<feature type="signal peptide" evidence="6">
    <location>
        <begin position="1"/>
        <end position="17"/>
    </location>
</feature>
<organism evidence="7 8">
    <name type="scientific">Tagetes erecta</name>
    <name type="common">African marigold</name>
    <dbReference type="NCBI Taxonomy" id="13708"/>
    <lineage>
        <taxon>Eukaryota</taxon>
        <taxon>Viridiplantae</taxon>
        <taxon>Streptophyta</taxon>
        <taxon>Embryophyta</taxon>
        <taxon>Tracheophyta</taxon>
        <taxon>Spermatophyta</taxon>
        <taxon>Magnoliopsida</taxon>
        <taxon>eudicotyledons</taxon>
        <taxon>Gunneridae</taxon>
        <taxon>Pentapetalae</taxon>
        <taxon>asterids</taxon>
        <taxon>campanulids</taxon>
        <taxon>Asterales</taxon>
        <taxon>Asteraceae</taxon>
        <taxon>Asteroideae</taxon>
        <taxon>Heliantheae alliance</taxon>
        <taxon>Tageteae</taxon>
        <taxon>Tagetes</taxon>
    </lineage>
</organism>
<dbReference type="GO" id="GO:0005576">
    <property type="term" value="C:extracellular region"/>
    <property type="evidence" value="ECO:0007669"/>
    <property type="project" value="UniProtKB-SubCell"/>
</dbReference>
<evidence type="ECO:0000256" key="6">
    <source>
        <dbReference type="RuleBase" id="RU367044"/>
    </source>
</evidence>
<evidence type="ECO:0000256" key="3">
    <source>
        <dbReference type="ARBA" id="ARBA00022471"/>
    </source>
</evidence>
<keyword evidence="3 6" id="KW-0713">Self-incompatibility</keyword>
<reference evidence="7" key="1">
    <citation type="journal article" date="2023" name="bioRxiv">
        <title>Improved chromosome-level genome assembly for marigold (Tagetes erecta).</title>
        <authorList>
            <person name="Jiang F."/>
            <person name="Yuan L."/>
            <person name="Wang S."/>
            <person name="Wang H."/>
            <person name="Xu D."/>
            <person name="Wang A."/>
            <person name="Fan W."/>
        </authorList>
    </citation>
    <scope>NUCLEOTIDE SEQUENCE</scope>
    <source>
        <strain evidence="7">WSJ</strain>
        <tissue evidence="7">Leaf</tissue>
    </source>
</reference>
<protein>
    <recommendedName>
        <fullName evidence="6">S-protein homolog</fullName>
    </recommendedName>
</protein>
<evidence type="ECO:0000256" key="5">
    <source>
        <dbReference type="ARBA" id="ARBA00022729"/>
    </source>
</evidence>
<proteinExistence type="inferred from homology"/>
<evidence type="ECO:0000313" key="7">
    <source>
        <dbReference type="EMBL" id="KAK1417072.1"/>
    </source>
</evidence>
<evidence type="ECO:0000256" key="2">
    <source>
        <dbReference type="ARBA" id="ARBA00005581"/>
    </source>
</evidence>
<comment type="caution">
    <text evidence="7">The sequence shown here is derived from an EMBL/GenBank/DDBJ whole genome shotgun (WGS) entry which is preliminary data.</text>
</comment>
<dbReference type="InterPro" id="IPR010264">
    <property type="entry name" value="Self-incomp_S1"/>
</dbReference>
<keyword evidence="8" id="KW-1185">Reference proteome</keyword>
<dbReference type="AlphaFoldDB" id="A0AAD8KAH7"/>
<evidence type="ECO:0000256" key="4">
    <source>
        <dbReference type="ARBA" id="ARBA00022525"/>
    </source>
</evidence>
<keyword evidence="5 6" id="KW-0732">Signal</keyword>
<evidence type="ECO:0000256" key="1">
    <source>
        <dbReference type="ARBA" id="ARBA00004613"/>
    </source>
</evidence>
<comment type="similarity">
    <text evidence="2 6">Belongs to the plant self-incompatibility (S1) protein family.</text>
</comment>
<evidence type="ECO:0000313" key="8">
    <source>
        <dbReference type="Proteomes" id="UP001229421"/>
    </source>
</evidence>
<dbReference type="EMBL" id="JAUHHV010000007">
    <property type="protein sequence ID" value="KAK1417072.1"/>
    <property type="molecule type" value="Genomic_DNA"/>
</dbReference>
<dbReference type="Pfam" id="PF05938">
    <property type="entry name" value="Self-incomp_S1"/>
    <property type="match status" value="1"/>
</dbReference>
<accession>A0AAD8KAH7</accession>
<name>A0AAD8KAH7_TARER</name>
<dbReference type="Proteomes" id="UP001229421">
    <property type="component" value="Unassembled WGS sequence"/>
</dbReference>
<feature type="chain" id="PRO_5041772448" description="S-protein homolog" evidence="6">
    <location>
        <begin position="18"/>
        <end position="149"/>
    </location>
</feature>
<gene>
    <name evidence="7" type="ORF">QVD17_26194</name>
</gene>
<dbReference type="GO" id="GO:0060320">
    <property type="term" value="P:rejection of self pollen"/>
    <property type="evidence" value="ECO:0007669"/>
    <property type="project" value="UniProtKB-KW"/>
</dbReference>
<dbReference type="PANTHER" id="PTHR31232:SF172">
    <property type="entry name" value="S-PROTEIN HOMOLOG"/>
    <property type="match status" value="1"/>
</dbReference>
<dbReference type="PANTHER" id="PTHR31232">
    <property type="match status" value="1"/>
</dbReference>